<dbReference type="InterPro" id="IPR050493">
    <property type="entry name" value="FAD-dep_Monooxygenase_BioMet"/>
</dbReference>
<evidence type="ECO:0000256" key="1">
    <source>
        <dbReference type="ARBA" id="ARBA00023002"/>
    </source>
</evidence>
<gene>
    <name evidence="4" type="ORF">AB5J56_01200</name>
</gene>
<dbReference type="AlphaFoldDB" id="A0AB39NXU1"/>
<dbReference type="GO" id="GO:0071949">
    <property type="term" value="F:FAD binding"/>
    <property type="evidence" value="ECO:0007669"/>
    <property type="project" value="InterPro"/>
</dbReference>
<dbReference type="RefSeq" id="WP_369229114.1">
    <property type="nucleotide sequence ID" value="NZ_CP163435.1"/>
</dbReference>
<feature type="domain" description="FAD-binding" evidence="3">
    <location>
        <begin position="14"/>
        <end position="352"/>
    </location>
</feature>
<keyword evidence="2 4" id="KW-0503">Monooxygenase</keyword>
<name>A0AB39NXU1_9ACTN</name>
<proteinExistence type="predicted"/>
<evidence type="ECO:0000256" key="2">
    <source>
        <dbReference type="ARBA" id="ARBA00023033"/>
    </source>
</evidence>
<evidence type="ECO:0000313" key="4">
    <source>
        <dbReference type="EMBL" id="XDQ23413.1"/>
    </source>
</evidence>
<dbReference type="PRINTS" id="PR00420">
    <property type="entry name" value="RNGMNOXGNASE"/>
</dbReference>
<dbReference type="InterPro" id="IPR002938">
    <property type="entry name" value="FAD-bd"/>
</dbReference>
<dbReference type="EMBL" id="CP163435">
    <property type="protein sequence ID" value="XDQ23413.1"/>
    <property type="molecule type" value="Genomic_DNA"/>
</dbReference>
<dbReference type="Gene3D" id="3.50.50.60">
    <property type="entry name" value="FAD/NAD(P)-binding domain"/>
    <property type="match status" value="1"/>
</dbReference>
<evidence type="ECO:0000259" key="3">
    <source>
        <dbReference type="Pfam" id="PF01494"/>
    </source>
</evidence>
<dbReference type="PANTHER" id="PTHR13789:SF309">
    <property type="entry name" value="PUTATIVE (AFU_ORTHOLOGUE AFUA_6G14510)-RELATED"/>
    <property type="match status" value="1"/>
</dbReference>
<dbReference type="PANTHER" id="PTHR13789">
    <property type="entry name" value="MONOOXYGENASE"/>
    <property type="match status" value="1"/>
</dbReference>
<dbReference type="GO" id="GO:0004497">
    <property type="term" value="F:monooxygenase activity"/>
    <property type="evidence" value="ECO:0007669"/>
    <property type="project" value="UniProtKB-KW"/>
</dbReference>
<reference evidence="4" key="1">
    <citation type="submission" date="2024-07" db="EMBL/GenBank/DDBJ databases">
        <authorList>
            <person name="Yu S.T."/>
        </authorList>
    </citation>
    <scope>NUCLEOTIDE SEQUENCE</scope>
    <source>
        <strain evidence="4">R21</strain>
    </source>
</reference>
<dbReference type="SUPFAM" id="SSF51905">
    <property type="entry name" value="FAD/NAD(P)-binding domain"/>
    <property type="match status" value="1"/>
</dbReference>
<dbReference type="InterPro" id="IPR036188">
    <property type="entry name" value="FAD/NAD-bd_sf"/>
</dbReference>
<keyword evidence="1" id="KW-0560">Oxidoreductase</keyword>
<protein>
    <submittedName>
        <fullName evidence="4">FAD-dependent monooxygenase</fullName>
    </submittedName>
</protein>
<organism evidence="4">
    <name type="scientific">Streptomyces sp. R21</name>
    <dbReference type="NCBI Taxonomy" id="3238627"/>
    <lineage>
        <taxon>Bacteria</taxon>
        <taxon>Bacillati</taxon>
        <taxon>Actinomycetota</taxon>
        <taxon>Actinomycetes</taxon>
        <taxon>Kitasatosporales</taxon>
        <taxon>Streptomycetaceae</taxon>
        <taxon>Streptomyces</taxon>
    </lineage>
</organism>
<dbReference type="Pfam" id="PF01494">
    <property type="entry name" value="FAD_binding_3"/>
    <property type="match status" value="1"/>
</dbReference>
<sequence>MAADMAAGVAGKKALIIGAGIGGLTAAVALRRIGMDVEIYERAGELKPAGFGISVGANAIRALATLGLDLDLEQRGQVVTQMKFTTPTGRRLFELPHARVDREAGAPSICLYRGDLQQALREAAGDCPITLGATALHYETSADGVRVHFADGTEAHGDVLIGADGIHSVIRGQVAGTGPTAPRYGGFLCWLAITEFAHPTFPAGFSGHYWGAGRRFGLHDVGHGRFYWWGSLNVPEHAARDYTADKTEILRTYAGWAQEVTAAVRATPQSAIMAVPCQDRPFLEQWGDGRVTLLGDAAHPMLPSLAQGGSSSIEDAVVLAGRLNAADKLGGVTAALRSYEDLRRERTREMVEVSRSLAGLEQLQHPIPRLLRNTAARLMPSAVLAGLLRKTLIYPGADQPVLVPTLGGHS</sequence>
<accession>A0AB39NXU1</accession>